<feature type="transmembrane region" description="Helical" evidence="1">
    <location>
        <begin position="189"/>
        <end position="210"/>
    </location>
</feature>
<gene>
    <name evidence="2" type="ORF">CVT26_014132</name>
</gene>
<feature type="transmembrane region" description="Helical" evidence="1">
    <location>
        <begin position="269"/>
        <end position="292"/>
    </location>
</feature>
<feature type="transmembrane region" description="Helical" evidence="1">
    <location>
        <begin position="50"/>
        <end position="70"/>
    </location>
</feature>
<organism evidence="2 3">
    <name type="scientific">Gymnopilus dilepis</name>
    <dbReference type="NCBI Taxonomy" id="231916"/>
    <lineage>
        <taxon>Eukaryota</taxon>
        <taxon>Fungi</taxon>
        <taxon>Dikarya</taxon>
        <taxon>Basidiomycota</taxon>
        <taxon>Agaricomycotina</taxon>
        <taxon>Agaricomycetes</taxon>
        <taxon>Agaricomycetidae</taxon>
        <taxon>Agaricales</taxon>
        <taxon>Agaricineae</taxon>
        <taxon>Hymenogastraceae</taxon>
        <taxon>Gymnopilus</taxon>
    </lineage>
</organism>
<feature type="transmembrane region" description="Helical" evidence="1">
    <location>
        <begin position="240"/>
        <end position="260"/>
    </location>
</feature>
<comment type="caution">
    <text evidence="2">The sequence shown here is derived from an EMBL/GenBank/DDBJ whole genome shotgun (WGS) entry which is preliminary data.</text>
</comment>
<evidence type="ECO:0000313" key="3">
    <source>
        <dbReference type="Proteomes" id="UP000284706"/>
    </source>
</evidence>
<keyword evidence="3" id="KW-1185">Reference proteome</keyword>
<accession>A0A409VUC1</accession>
<feature type="transmembrane region" description="Helical" evidence="1">
    <location>
        <begin position="82"/>
        <end position="107"/>
    </location>
</feature>
<name>A0A409VUC1_9AGAR</name>
<keyword evidence="1" id="KW-0812">Transmembrane</keyword>
<protein>
    <submittedName>
        <fullName evidence="2">Uncharacterized protein</fullName>
    </submittedName>
</protein>
<keyword evidence="1" id="KW-1133">Transmembrane helix</keyword>
<dbReference type="InParanoid" id="A0A409VUC1"/>
<evidence type="ECO:0000313" key="2">
    <source>
        <dbReference type="EMBL" id="PPQ69855.1"/>
    </source>
</evidence>
<feature type="transmembrane region" description="Helical" evidence="1">
    <location>
        <begin position="158"/>
        <end position="177"/>
    </location>
</feature>
<dbReference type="STRING" id="231916.A0A409VUC1"/>
<sequence length="297" mass="32839">MDLELRKHCQASSGNSYLLQYTGWQAVDKALCPLVAFFHNLMDSPRSLSFLSYALGTGAPLVLLPLVEAYRGDRNPLVAYPVIWSLLTQVATVGVIIPLYCLVFVLSGGTKRSRNFNLRSFSQAEAEAIVFGLFIGAVIPSIAMIILNDAHITAVWQLYPVVVSIGQLGHLFFRPVSRHGQSGYRTMQVLYLGAFIISSSMHISVVWPIITNVAELKLLLLPSLSPLHPTKGMNDHLLDFLKWDIIISYSAMAITMFWFAHNVKQFMGILLWLGFAIPTLGFGAAVMGVAIWRDGVL</sequence>
<reference evidence="2 3" key="1">
    <citation type="journal article" date="2018" name="Evol. Lett.">
        <title>Horizontal gene cluster transfer increased hallucinogenic mushroom diversity.</title>
        <authorList>
            <person name="Reynolds H.T."/>
            <person name="Vijayakumar V."/>
            <person name="Gluck-Thaler E."/>
            <person name="Korotkin H.B."/>
            <person name="Matheny P.B."/>
            <person name="Slot J.C."/>
        </authorList>
    </citation>
    <scope>NUCLEOTIDE SEQUENCE [LARGE SCALE GENOMIC DNA]</scope>
    <source>
        <strain evidence="2 3">SRW20</strain>
    </source>
</reference>
<dbReference type="OrthoDB" id="72269at2759"/>
<proteinExistence type="predicted"/>
<dbReference type="EMBL" id="NHYE01005560">
    <property type="protein sequence ID" value="PPQ69855.1"/>
    <property type="molecule type" value="Genomic_DNA"/>
</dbReference>
<feature type="transmembrane region" description="Helical" evidence="1">
    <location>
        <begin position="128"/>
        <end position="146"/>
    </location>
</feature>
<dbReference type="AlphaFoldDB" id="A0A409VUC1"/>
<dbReference type="Proteomes" id="UP000284706">
    <property type="component" value="Unassembled WGS sequence"/>
</dbReference>
<evidence type="ECO:0000256" key="1">
    <source>
        <dbReference type="SAM" id="Phobius"/>
    </source>
</evidence>
<keyword evidence="1" id="KW-0472">Membrane</keyword>